<dbReference type="PATRIC" id="fig|1317124.6.peg.889"/>
<accession>A0A085TYP2</accession>
<name>A0A085TYP2_9RHOB</name>
<protein>
    <recommendedName>
        <fullName evidence="4">Lipoprotein</fullName>
    </recommendedName>
</protein>
<feature type="region of interest" description="Disordered" evidence="1">
    <location>
        <begin position="215"/>
        <end position="274"/>
    </location>
</feature>
<reference evidence="2 3" key="2">
    <citation type="journal article" date="2015" name="Antonie Van Leeuwenhoek">
        <title>Thioclava indica sp. nov., isolated from surface seawater of the Indian Ocean.</title>
        <authorList>
            <person name="Liu Y."/>
            <person name="Lai Q."/>
            <person name="Du J."/>
            <person name="Xu H."/>
            <person name="Jiang L."/>
            <person name="Shao Z."/>
        </authorList>
    </citation>
    <scope>NUCLEOTIDE SEQUENCE [LARGE SCALE GENOMIC DNA]</scope>
    <source>
        <strain evidence="2 3">13D2W-2</strain>
    </source>
</reference>
<dbReference type="PROSITE" id="PS51257">
    <property type="entry name" value="PROKAR_LIPOPROTEIN"/>
    <property type="match status" value="1"/>
</dbReference>
<sequence>MLRASFDHESSMLRLVLLLAFLMPVPAMAGLVSCHTSVRGTGYDFRYDPDNAALKESRTLRAKVFGEPGDVTCPALVTLRALTPELNDAERAPFCLQWDPRKKTYLGYDAGERDAYGNCREPSKSFCERIVGTAKAVSDFGSDVQDQAKDAAGSVIGDKFGAKVVNSQSGRLRDKLLKAGMGVLAAASPEAIVASAVIVGGTAYVCSEKGAKGAGAEAAPAPELKDGAEIDEGADLLGAKLPGQAPSPEVSGISTAPVEVSPLPAPEPKAPDTE</sequence>
<proteinExistence type="predicted"/>
<evidence type="ECO:0008006" key="4">
    <source>
        <dbReference type="Google" id="ProtNLM"/>
    </source>
</evidence>
<comment type="caution">
    <text evidence="2">The sequence shown here is derived from an EMBL/GenBank/DDBJ whole genome shotgun (WGS) entry which is preliminary data.</text>
</comment>
<evidence type="ECO:0000313" key="3">
    <source>
        <dbReference type="Proteomes" id="UP000028607"/>
    </source>
</evidence>
<keyword evidence="3" id="KW-1185">Reference proteome</keyword>
<reference evidence="3" key="1">
    <citation type="submission" date="2013-04" db="EMBL/GenBank/DDBJ databases">
        <title>Thioclava sp. 13D2W-2 Genome Sequencing.</title>
        <authorList>
            <person name="Lai Q."/>
            <person name="Li G."/>
            <person name="Shao Z."/>
        </authorList>
    </citation>
    <scope>NUCLEOTIDE SEQUENCE [LARGE SCALE GENOMIC DNA]</scope>
    <source>
        <strain evidence="3">13D2W-2</strain>
    </source>
</reference>
<dbReference type="EMBL" id="AQRC01000003">
    <property type="protein sequence ID" value="KFE35839.1"/>
    <property type="molecule type" value="Genomic_DNA"/>
</dbReference>
<gene>
    <name evidence="2" type="ORF">DW2_04400</name>
</gene>
<organism evidence="2 3">
    <name type="scientific">Thioclava atlantica</name>
    <dbReference type="NCBI Taxonomy" id="1317124"/>
    <lineage>
        <taxon>Bacteria</taxon>
        <taxon>Pseudomonadati</taxon>
        <taxon>Pseudomonadota</taxon>
        <taxon>Alphaproteobacteria</taxon>
        <taxon>Rhodobacterales</taxon>
        <taxon>Paracoccaceae</taxon>
        <taxon>Thioclava</taxon>
    </lineage>
</organism>
<evidence type="ECO:0000256" key="1">
    <source>
        <dbReference type="SAM" id="MobiDB-lite"/>
    </source>
</evidence>
<dbReference type="eggNOG" id="ENOG5032QZK">
    <property type="taxonomic scope" value="Bacteria"/>
</dbReference>
<dbReference type="AlphaFoldDB" id="A0A085TYP2"/>
<dbReference type="Proteomes" id="UP000028607">
    <property type="component" value="Unassembled WGS sequence"/>
</dbReference>
<evidence type="ECO:0000313" key="2">
    <source>
        <dbReference type="EMBL" id="KFE35839.1"/>
    </source>
</evidence>